<dbReference type="Proteomes" id="UP000240728">
    <property type="component" value="Unassembled WGS sequence"/>
</dbReference>
<dbReference type="EMBL" id="PYOZ01000010">
    <property type="protein sequence ID" value="PSX43997.1"/>
    <property type="molecule type" value="Genomic_DNA"/>
</dbReference>
<proteinExistence type="predicted"/>
<reference evidence="1 2" key="1">
    <citation type="submission" date="2018-01" db="EMBL/GenBank/DDBJ databases">
        <title>Whole genome sequencing of Histamine producing bacteria.</title>
        <authorList>
            <person name="Butler K."/>
        </authorList>
    </citation>
    <scope>NUCLEOTIDE SEQUENCE [LARGE SCALE GENOMIC DNA]</scope>
    <source>
        <strain evidence="1 2">A1-4</strain>
    </source>
</reference>
<name>A0AAX0YQX0_9GAMM</name>
<accession>A0AAX0YQX0</accession>
<dbReference type="RefSeq" id="WP_045043175.1">
    <property type="nucleotide sequence ID" value="NZ_JZTB01000014.1"/>
</dbReference>
<evidence type="ECO:0008006" key="3">
    <source>
        <dbReference type="Google" id="ProtNLM"/>
    </source>
</evidence>
<keyword evidence="2" id="KW-1185">Reference proteome</keyword>
<sequence length="438" mass="50670">MGIWVYDPKEKNKLFKADMGISHESINTMEVQHFLDGIKARQYWLVCDCRSPAPIMYIRRNKNGGLGLVNHSEFGIHSTDCDWCTSVKGAPKEYTTVDDQGANSSKSDNFLLYRNFKSELTPITISPTTNTANKVNPIDRLVRMVWQLADNAFNQFYFADEQQTDLFTKLMRMKDQADFIRLGSHGSLKENLFIGVLGFNELKTTMANKHKDDPKIRHQALLMMFATHIQIKGFTVRITDESGRVVFIDNVMKPAIRINRLTEFDVPALIVLAFCFEDQDQNHDELVVYKWFSQAICSEEHGVLVLTNYEALLFDLASKYLNEFLERHDMPSSSSFYLSRPIIPFEDDNTGYYYQPTFIFTANYNSETSRSSIIVLESEPDLGDEDLDLNRVILTDNFKNTIEFDLYKHKTIEEIKMQFEYLLDDVFSKTIFDLCSKN</sequence>
<comment type="caution">
    <text evidence="1">The sequence shown here is derived from an EMBL/GenBank/DDBJ whole genome shotgun (WGS) entry which is preliminary data.</text>
</comment>
<dbReference type="AlphaFoldDB" id="A0AAX0YQX0"/>
<protein>
    <recommendedName>
        <fullName evidence="3">DUF1998 domain-containing protein</fullName>
    </recommendedName>
</protein>
<evidence type="ECO:0000313" key="2">
    <source>
        <dbReference type="Proteomes" id="UP000240728"/>
    </source>
</evidence>
<evidence type="ECO:0000313" key="1">
    <source>
        <dbReference type="EMBL" id="PSX43997.1"/>
    </source>
</evidence>
<organism evidence="1 2">
    <name type="scientific">Photobacterium kishitanii</name>
    <dbReference type="NCBI Taxonomy" id="318456"/>
    <lineage>
        <taxon>Bacteria</taxon>
        <taxon>Pseudomonadati</taxon>
        <taxon>Pseudomonadota</taxon>
        <taxon>Gammaproteobacteria</taxon>
        <taxon>Vibrionales</taxon>
        <taxon>Vibrionaceae</taxon>
        <taxon>Photobacterium</taxon>
    </lineage>
</organism>
<gene>
    <name evidence="1" type="ORF">C0W53_15305</name>
</gene>